<dbReference type="Pfam" id="PF03140">
    <property type="entry name" value="DUF247"/>
    <property type="match status" value="1"/>
</dbReference>
<reference evidence="1 2" key="1">
    <citation type="submission" date="2023-12" db="EMBL/GenBank/DDBJ databases">
        <title>A high-quality genome assembly for Dillenia turbinata (Dilleniales).</title>
        <authorList>
            <person name="Chanderbali A."/>
        </authorList>
    </citation>
    <scope>NUCLEOTIDE SEQUENCE [LARGE SCALE GENOMIC DNA]</scope>
    <source>
        <strain evidence="1">LSX21</strain>
        <tissue evidence="1">Leaf</tissue>
    </source>
</reference>
<protein>
    <submittedName>
        <fullName evidence="1">Uncharacterized protein</fullName>
    </submittedName>
</protein>
<sequence>MENMKPEIARRFTSPSKRSLDDKILQSILSKAKDRYSEAPVSNENNCTDDIAKMMFLDGCFVLHLIYYIMKKKHEDIMSKNHQVAFAVRDLFLLENQLPFIVLQAIMTMKFRPIDWEMIREFIRQQHMAPHCVVPDVRDPGYRPLHLLELLRTEILGVAEDVGEINSTEGDYRATFRSITELKVAGIHFKGNACSLRKISFKSHLFHGELFLPKIYIDYSTESKFLDLIAYEMSLDTPNDYAIASHICFIDSLLDHAEDVKELRKNDVLINYLSSDKQLAELFHRIATNLVPDSFLYKDVKEKIKKHCNDKERTYVTEFLHIYFDKPWSGVALFAATLALFTSVV</sequence>
<evidence type="ECO:0000313" key="2">
    <source>
        <dbReference type="Proteomes" id="UP001370490"/>
    </source>
</evidence>
<name>A0AAN8VQA7_9MAGN</name>
<dbReference type="Proteomes" id="UP001370490">
    <property type="component" value="Unassembled WGS sequence"/>
</dbReference>
<evidence type="ECO:0000313" key="1">
    <source>
        <dbReference type="EMBL" id="KAK6934071.1"/>
    </source>
</evidence>
<dbReference type="EMBL" id="JBAMMX010000009">
    <property type="protein sequence ID" value="KAK6934071.1"/>
    <property type="molecule type" value="Genomic_DNA"/>
</dbReference>
<dbReference type="InterPro" id="IPR004158">
    <property type="entry name" value="DUF247_pln"/>
</dbReference>
<comment type="caution">
    <text evidence="1">The sequence shown here is derived from an EMBL/GenBank/DDBJ whole genome shotgun (WGS) entry which is preliminary data.</text>
</comment>
<gene>
    <name evidence="1" type="ORF">RJ641_036965</name>
</gene>
<organism evidence="1 2">
    <name type="scientific">Dillenia turbinata</name>
    <dbReference type="NCBI Taxonomy" id="194707"/>
    <lineage>
        <taxon>Eukaryota</taxon>
        <taxon>Viridiplantae</taxon>
        <taxon>Streptophyta</taxon>
        <taxon>Embryophyta</taxon>
        <taxon>Tracheophyta</taxon>
        <taxon>Spermatophyta</taxon>
        <taxon>Magnoliopsida</taxon>
        <taxon>eudicotyledons</taxon>
        <taxon>Gunneridae</taxon>
        <taxon>Pentapetalae</taxon>
        <taxon>Dilleniales</taxon>
        <taxon>Dilleniaceae</taxon>
        <taxon>Dillenia</taxon>
    </lineage>
</organism>
<accession>A0AAN8VQA7</accession>
<dbReference type="PANTHER" id="PTHR31549:SF149">
    <property type="entry name" value="ISOPRENOID SYNTHASE DOMAIN-CONTAINING PROTEIN"/>
    <property type="match status" value="1"/>
</dbReference>
<proteinExistence type="predicted"/>
<keyword evidence="2" id="KW-1185">Reference proteome</keyword>
<dbReference type="AlphaFoldDB" id="A0AAN8VQA7"/>
<dbReference type="PANTHER" id="PTHR31549">
    <property type="entry name" value="PROTEIN, PUTATIVE (DUF247)-RELATED-RELATED"/>
    <property type="match status" value="1"/>
</dbReference>